<dbReference type="OMA" id="LRPIQEP"/>
<dbReference type="Gene3D" id="3.30.70.250">
    <property type="entry name" value="Malonyl-CoA ACP transacylase, ACP-binding"/>
    <property type="match status" value="1"/>
</dbReference>
<keyword evidence="6" id="KW-1185">Reference proteome</keyword>
<dbReference type="InterPro" id="IPR016035">
    <property type="entry name" value="Acyl_Trfase/lysoPLipase"/>
</dbReference>
<comment type="catalytic activity">
    <reaction evidence="4">
        <text>holo-[ACP] + malonyl-CoA = malonyl-[ACP] + CoA</text>
        <dbReference type="Rhea" id="RHEA:41792"/>
        <dbReference type="Rhea" id="RHEA-COMP:9623"/>
        <dbReference type="Rhea" id="RHEA-COMP:9685"/>
        <dbReference type="ChEBI" id="CHEBI:57287"/>
        <dbReference type="ChEBI" id="CHEBI:57384"/>
        <dbReference type="ChEBI" id="CHEBI:64479"/>
        <dbReference type="ChEBI" id="CHEBI:78449"/>
        <dbReference type="EC" id="2.3.1.39"/>
    </reaction>
</comment>
<dbReference type="GeneID" id="5545364"/>
<sequence>MKLITFPGQGTPISIPVLKAVIRNKSSSFDKILHKNLNSNDLLNYIINNPSSPGSIAVCSNFYYQLYSTSLSESKPLLQDNQLLLGHSLGELTCLSLNSLFSLKDLFDIANYRNELMVNFTGKYLTAHRLNGTTKFEMWALSSPFVENLPNEIFKLLSKSPSFSSHFKSVSIANSNSVKQCVVTGLIADLESLRTEINYKFPRLRITELTNPDNIAFHNNTVLRPIQEPLYDFIWNILKKNQTHTLTELNSPIISNYDGRISYFVHHAIEKFVKASSNTVQFTKCYDTINSLPQISDDTSGNIDDNVDLLDEAICMGPGNVIYNLIRRNCTVKAHQYNSVGTIDEFNELHNVNSESK</sequence>
<dbReference type="PANTHER" id="PTHR42681">
    <property type="entry name" value="MALONYL-COA-ACYL CARRIER PROTEIN TRANSACYLASE, MITOCHONDRIAL"/>
    <property type="match status" value="1"/>
</dbReference>
<dbReference type="InParanoid" id="A7TKQ3"/>
<protein>
    <recommendedName>
        <fullName evidence="1">[acyl-carrier-protein] S-malonyltransferase</fullName>
        <ecNumber evidence="1">2.3.1.39</ecNumber>
    </recommendedName>
</protein>
<dbReference type="GO" id="GO:0006633">
    <property type="term" value="P:fatty acid biosynthetic process"/>
    <property type="evidence" value="ECO:0007669"/>
    <property type="project" value="TreeGrafter"/>
</dbReference>
<dbReference type="PANTHER" id="PTHR42681:SF1">
    <property type="entry name" value="MALONYL-COA-ACYL CARRIER PROTEIN TRANSACYLASE, MITOCHONDRIAL"/>
    <property type="match status" value="1"/>
</dbReference>
<evidence type="ECO:0000256" key="3">
    <source>
        <dbReference type="ARBA" id="ARBA00023315"/>
    </source>
</evidence>
<dbReference type="GO" id="GO:0004314">
    <property type="term" value="F:[acyl-carrier-protein] S-malonyltransferase activity"/>
    <property type="evidence" value="ECO:0007669"/>
    <property type="project" value="UniProtKB-EC"/>
</dbReference>
<reference evidence="5 6" key="1">
    <citation type="journal article" date="2007" name="Proc. Natl. Acad. Sci. U.S.A.">
        <title>Independent sorting-out of thousands of duplicated gene pairs in two yeast species descended from a whole-genome duplication.</title>
        <authorList>
            <person name="Scannell D.R."/>
            <person name="Frank A.C."/>
            <person name="Conant G.C."/>
            <person name="Byrne K.P."/>
            <person name="Woolfit M."/>
            <person name="Wolfe K.H."/>
        </authorList>
    </citation>
    <scope>NUCLEOTIDE SEQUENCE [LARGE SCALE GENOMIC DNA]</scope>
    <source>
        <strain evidence="6">ATCC 22028 / DSM 70294 / BCRC 21397 / CBS 2163 / NBRC 10782 / NRRL Y-8283 / UCD 57-17</strain>
    </source>
</reference>
<dbReference type="PhylomeDB" id="A7TKQ3"/>
<dbReference type="AlphaFoldDB" id="A7TKQ3"/>
<dbReference type="KEGG" id="vpo:Kpol_1072p35"/>
<dbReference type="Proteomes" id="UP000000267">
    <property type="component" value="Unassembled WGS sequence"/>
</dbReference>
<evidence type="ECO:0000313" key="5">
    <source>
        <dbReference type="EMBL" id="EDO17165.1"/>
    </source>
</evidence>
<dbReference type="GO" id="GO:0005739">
    <property type="term" value="C:mitochondrion"/>
    <property type="evidence" value="ECO:0007669"/>
    <property type="project" value="EnsemblFungi"/>
</dbReference>
<evidence type="ECO:0000256" key="1">
    <source>
        <dbReference type="ARBA" id="ARBA00013258"/>
    </source>
</evidence>
<name>A7TKQ3_VANPO</name>
<evidence type="ECO:0000313" key="6">
    <source>
        <dbReference type="Proteomes" id="UP000000267"/>
    </source>
</evidence>
<dbReference type="EMBL" id="DS480409">
    <property type="protein sequence ID" value="EDO17165.1"/>
    <property type="molecule type" value="Genomic_DNA"/>
</dbReference>
<organism evidence="6">
    <name type="scientific">Vanderwaltozyma polyspora (strain ATCC 22028 / DSM 70294 / BCRC 21397 / CBS 2163 / NBRC 10782 / NRRL Y-8283 / UCD 57-17)</name>
    <name type="common">Kluyveromyces polysporus</name>
    <dbReference type="NCBI Taxonomy" id="436907"/>
    <lineage>
        <taxon>Eukaryota</taxon>
        <taxon>Fungi</taxon>
        <taxon>Dikarya</taxon>
        <taxon>Ascomycota</taxon>
        <taxon>Saccharomycotina</taxon>
        <taxon>Saccharomycetes</taxon>
        <taxon>Saccharomycetales</taxon>
        <taxon>Saccharomycetaceae</taxon>
        <taxon>Vanderwaltozyma</taxon>
    </lineage>
</organism>
<dbReference type="InterPro" id="IPR050858">
    <property type="entry name" value="Mal-CoA-ACP_Trans/PKS_FabD"/>
</dbReference>
<dbReference type="InterPro" id="IPR001227">
    <property type="entry name" value="Ac_transferase_dom_sf"/>
</dbReference>
<dbReference type="OrthoDB" id="541883at2759"/>
<proteinExistence type="predicted"/>
<dbReference type="EC" id="2.3.1.39" evidence="1"/>
<dbReference type="Gene3D" id="3.40.366.10">
    <property type="entry name" value="Malonyl-Coenzyme A Acyl Carrier Protein, domain 2"/>
    <property type="match status" value="1"/>
</dbReference>
<keyword evidence="2" id="KW-0808">Transferase</keyword>
<dbReference type="eggNOG" id="KOG2926">
    <property type="taxonomic scope" value="Eukaryota"/>
</dbReference>
<keyword evidence="3" id="KW-0012">Acyltransferase</keyword>
<dbReference type="RefSeq" id="XP_001645023.1">
    <property type="nucleotide sequence ID" value="XM_001644973.1"/>
</dbReference>
<dbReference type="HOGENOM" id="CLU_832050_0_0_1"/>
<dbReference type="STRING" id="436907.A7TKQ3"/>
<evidence type="ECO:0000256" key="4">
    <source>
        <dbReference type="ARBA" id="ARBA00048462"/>
    </source>
</evidence>
<evidence type="ECO:0000256" key="2">
    <source>
        <dbReference type="ARBA" id="ARBA00022679"/>
    </source>
</evidence>
<dbReference type="SUPFAM" id="SSF52151">
    <property type="entry name" value="FabD/lysophospholipase-like"/>
    <property type="match status" value="1"/>
</dbReference>
<accession>A7TKQ3</accession>
<gene>
    <name evidence="5" type="ORF">Kpol_1072p35</name>
</gene>
<dbReference type="FunCoup" id="A7TKQ3">
    <property type="interactions" value="59"/>
</dbReference>